<dbReference type="Pfam" id="PF00225">
    <property type="entry name" value="Kinesin"/>
    <property type="match status" value="1"/>
</dbReference>
<evidence type="ECO:0000313" key="8">
    <source>
        <dbReference type="Proteomes" id="UP000053237"/>
    </source>
</evidence>
<dbReference type="GO" id="GO:0005524">
    <property type="term" value="F:ATP binding"/>
    <property type="evidence" value="ECO:0007669"/>
    <property type="project" value="UniProtKB-UniRule"/>
</dbReference>
<dbReference type="InterPro" id="IPR027640">
    <property type="entry name" value="Kinesin-like_fam"/>
</dbReference>
<dbReference type="PROSITE" id="PS50067">
    <property type="entry name" value="KINESIN_MOTOR_2"/>
    <property type="match status" value="1"/>
</dbReference>
<dbReference type="PANTHER" id="PTHR47972:SF16">
    <property type="entry name" value="KINESIN-LIKE PROTEIN"/>
    <property type="match status" value="1"/>
</dbReference>
<dbReference type="STRING" id="65357.A0A024G5P7"/>
<keyword evidence="2 3" id="KW-0067">ATP-binding</keyword>
<dbReference type="GO" id="GO:0008017">
    <property type="term" value="F:microtubule binding"/>
    <property type="evidence" value="ECO:0007669"/>
    <property type="project" value="InterPro"/>
</dbReference>
<gene>
    <name evidence="7" type="ORF">BN9_027560</name>
</gene>
<evidence type="ECO:0000256" key="3">
    <source>
        <dbReference type="PROSITE-ProRule" id="PRU00283"/>
    </source>
</evidence>
<evidence type="ECO:0000256" key="2">
    <source>
        <dbReference type="ARBA" id="ARBA00022840"/>
    </source>
</evidence>
<feature type="domain" description="Kinesin motor" evidence="6">
    <location>
        <begin position="774"/>
        <end position="1099"/>
    </location>
</feature>
<dbReference type="AlphaFoldDB" id="A0A024G5P7"/>
<dbReference type="FunFam" id="3.40.850.10:FF:000113">
    <property type="entry name" value="Kinesin-like protein"/>
    <property type="match status" value="1"/>
</dbReference>
<accession>A0A024G5P7</accession>
<feature type="compositionally biased region" description="Basic and acidic residues" evidence="5">
    <location>
        <begin position="421"/>
        <end position="440"/>
    </location>
</feature>
<protein>
    <recommendedName>
        <fullName evidence="6">Kinesin motor domain-containing protein</fullName>
    </recommendedName>
</protein>
<dbReference type="EMBL" id="CAIX01000027">
    <property type="protein sequence ID" value="CCI41972.1"/>
    <property type="molecule type" value="Genomic_DNA"/>
</dbReference>
<dbReference type="SMART" id="SM00129">
    <property type="entry name" value="KISc"/>
    <property type="match status" value="1"/>
</dbReference>
<dbReference type="InParanoid" id="A0A024G5P7"/>
<feature type="region of interest" description="Disordered" evidence="5">
    <location>
        <begin position="415"/>
        <end position="445"/>
    </location>
</feature>
<evidence type="ECO:0000313" key="7">
    <source>
        <dbReference type="EMBL" id="CCI41972.1"/>
    </source>
</evidence>
<dbReference type="InterPro" id="IPR027417">
    <property type="entry name" value="P-loop_NTPase"/>
</dbReference>
<dbReference type="InterPro" id="IPR019821">
    <property type="entry name" value="Kinesin_motor_CS"/>
</dbReference>
<dbReference type="InterPro" id="IPR001752">
    <property type="entry name" value="Kinesin_motor_dom"/>
</dbReference>
<dbReference type="OrthoDB" id="3176171at2759"/>
<dbReference type="InterPro" id="IPR036961">
    <property type="entry name" value="Kinesin_motor_dom_sf"/>
</dbReference>
<comment type="caution">
    <text evidence="7">The sequence shown here is derived from an EMBL/GenBank/DDBJ whole genome shotgun (WGS) entry which is preliminary data.</text>
</comment>
<evidence type="ECO:0000256" key="4">
    <source>
        <dbReference type="SAM" id="Coils"/>
    </source>
</evidence>
<feature type="coiled-coil region" evidence="4">
    <location>
        <begin position="620"/>
        <end position="774"/>
    </location>
</feature>
<dbReference type="PROSITE" id="PS00411">
    <property type="entry name" value="KINESIN_MOTOR_1"/>
    <property type="match status" value="1"/>
</dbReference>
<dbReference type="PANTHER" id="PTHR47972">
    <property type="entry name" value="KINESIN-LIKE PROTEIN KLP-3"/>
    <property type="match status" value="1"/>
</dbReference>
<keyword evidence="3" id="KW-0505">Motor protein</keyword>
<feature type="binding site" evidence="3">
    <location>
        <begin position="854"/>
        <end position="861"/>
    </location>
    <ligand>
        <name>ATP</name>
        <dbReference type="ChEBI" id="CHEBI:30616"/>
    </ligand>
</feature>
<organism evidence="7 8">
    <name type="scientific">Albugo candida</name>
    <dbReference type="NCBI Taxonomy" id="65357"/>
    <lineage>
        <taxon>Eukaryota</taxon>
        <taxon>Sar</taxon>
        <taxon>Stramenopiles</taxon>
        <taxon>Oomycota</taxon>
        <taxon>Peronosporomycetes</taxon>
        <taxon>Albuginales</taxon>
        <taxon>Albuginaceae</taxon>
        <taxon>Albugo</taxon>
    </lineage>
</organism>
<reference evidence="7 8" key="1">
    <citation type="submission" date="2012-05" db="EMBL/GenBank/DDBJ databases">
        <title>Recombination and specialization in a pathogen metapopulation.</title>
        <authorList>
            <person name="Gardiner A."/>
            <person name="Kemen E."/>
            <person name="Schultz-Larsen T."/>
            <person name="MacLean D."/>
            <person name="Van Oosterhout C."/>
            <person name="Jones J.D.G."/>
        </authorList>
    </citation>
    <scope>NUCLEOTIDE SEQUENCE [LARGE SCALE GENOMIC DNA]</scope>
    <source>
        <strain evidence="7 8">Ac Nc2</strain>
    </source>
</reference>
<name>A0A024G5P7_9STRA</name>
<keyword evidence="8" id="KW-1185">Reference proteome</keyword>
<feature type="region of interest" description="Disordered" evidence="5">
    <location>
        <begin position="571"/>
        <end position="612"/>
    </location>
</feature>
<dbReference type="GO" id="GO:0003777">
    <property type="term" value="F:microtubule motor activity"/>
    <property type="evidence" value="ECO:0007669"/>
    <property type="project" value="InterPro"/>
</dbReference>
<keyword evidence="4" id="KW-0175">Coiled coil</keyword>
<evidence type="ECO:0000259" key="6">
    <source>
        <dbReference type="PROSITE" id="PS50067"/>
    </source>
</evidence>
<dbReference type="SUPFAM" id="SSF52540">
    <property type="entry name" value="P-loop containing nucleoside triphosphate hydrolases"/>
    <property type="match status" value="1"/>
</dbReference>
<keyword evidence="1 3" id="KW-0547">Nucleotide-binding</keyword>
<dbReference type="Proteomes" id="UP000053237">
    <property type="component" value="Unassembled WGS sequence"/>
</dbReference>
<proteinExistence type="inferred from homology"/>
<dbReference type="Gene3D" id="3.40.850.10">
    <property type="entry name" value="Kinesin motor domain"/>
    <property type="match status" value="1"/>
</dbReference>
<evidence type="ECO:0000256" key="1">
    <source>
        <dbReference type="ARBA" id="ARBA00022741"/>
    </source>
</evidence>
<dbReference type="PRINTS" id="PR00380">
    <property type="entry name" value="KINESINHEAVY"/>
</dbReference>
<dbReference type="GO" id="GO:0007018">
    <property type="term" value="P:microtubule-based movement"/>
    <property type="evidence" value="ECO:0007669"/>
    <property type="project" value="InterPro"/>
</dbReference>
<comment type="similarity">
    <text evidence="3">Belongs to the TRAFAC class myosin-kinesin ATPase superfamily. Kinesin family.</text>
</comment>
<evidence type="ECO:0000256" key="5">
    <source>
        <dbReference type="SAM" id="MobiDB-lite"/>
    </source>
</evidence>
<sequence>MTHIQYLSLFKGGKKSKSASRPFARRQIDARNTLQVVSDLEKESSGTSYIPVSIAREQISRVVSDMQSIKQYHSMQLEDLNMHFQAAEQRWKTRAKEKLTLYRQKTSNSFDEYENRISTLKGIYSESEQVFKRRFEVCLMQQEDISHWYQRRLEESSRLLEVCKLQKEDIIMLLIKQSEEQIDKQAEILSNSLSLKHQRELKQAQAVLDKLVISGSALTSEISKLRTWNQQTVSEFERERVHLHQEGILNVTVRQTVSHIVDRIAESFFCEQSHKREKRLTFQCQNAINDKCLYLTKVEDLEDEVEALKHQISSFGRKTARDTLDQMVAVISSRDRQNRLLSNASEASQTEEMGRHHQADAWTSCDLEMLNTLNQTLVGLDDSTKRLGSVDIGTETASIAIAEDFTQTETYCEEFQSDSKNPIERSKVSHGEEPQLRKDGQMLGQQVEKSSIEVHQAEKKASVPRQSTQAKPFVDSELDTSLLEKEGHSKEMAQLILNGIEKGKRFWNSGDRKKCFETYFNALTQCSSELSLIGATSKAAECEKVLEEAPKYPLAKAALILREQLNEVSKSNEEKSLPIAEAKSPQRQSKRSTKKQAPLPESVKAGPSFSGSLQMNTQKVESLEELVRTDKLRIAQLEAMIAAMNQVAAQATREALNEPEKNENKKLENDLQATRREMETLSKQLQDAYSHCKALEDQIKSYKAELAIVSLKGAQLVQMQAELNAAQSVAAEASKLSCDLKALQMLHATLEVNYREEQKLRKKYYNQVEDLKGKIRVFARCRPISKSESERKCEVCVSFPNDMTISLQTSRGAKEFVFDQVFSPDSTQEQVFEDTQHLIQSTIDGYNVCIFAYGQTGSGKTFTMTGSDTLPGLSPRAIRHLFSRIAEVGDQYSITLQAYMIELYNDSLIDLFALVDGHPSSEKLDIKKNDKGLVYVQNATIKACTSAQQTLRLFDQANQKRQVGATKMNAESSRSHSVLSILVQATHKSNKVTTTGKMSLVDLAGSERAGKTGATADRLKEAQAINKSLSALGDVIAALSSNEKFIPYRNNKYQQLTQLMQDSLGGNAKTLMFVNISPADYNQEETQTSLQYASRVKLITNSANKNADSERVNALKTIIKQLRAGKTDIEYEGLID</sequence>